<dbReference type="HAMAP" id="MF_00427">
    <property type="entry name" value="NqrC"/>
    <property type="match status" value="1"/>
</dbReference>
<keyword evidence="12 16" id="KW-0406">Ion transport</keyword>
<keyword evidence="2 16" id="KW-1003">Cell membrane</keyword>
<dbReference type="EC" id="7.2.1.1" evidence="16"/>
<keyword evidence="10 16" id="KW-0520">NAD</keyword>
<dbReference type="NCBIfam" id="NF003753">
    <property type="entry name" value="PRK05346.2-4"/>
    <property type="match status" value="1"/>
</dbReference>
<keyword evidence="6 16" id="KW-0288">FMN</keyword>
<evidence type="ECO:0000256" key="8">
    <source>
        <dbReference type="ARBA" id="ARBA00022967"/>
    </source>
</evidence>
<organism evidence="19 20">
    <name type="scientific">Aequorivita ciconiae</name>
    <dbReference type="NCBI Taxonomy" id="2494375"/>
    <lineage>
        <taxon>Bacteria</taxon>
        <taxon>Pseudomonadati</taxon>
        <taxon>Bacteroidota</taxon>
        <taxon>Flavobacteriia</taxon>
        <taxon>Flavobacteriales</taxon>
        <taxon>Flavobacteriaceae</taxon>
        <taxon>Aequorivita</taxon>
    </lineage>
</organism>
<evidence type="ECO:0000256" key="7">
    <source>
        <dbReference type="ARBA" id="ARBA00022692"/>
    </source>
</evidence>
<comment type="cofactor">
    <cofactor evidence="16">
        <name>FMN</name>
        <dbReference type="ChEBI" id="CHEBI:58210"/>
    </cofactor>
</comment>
<gene>
    <name evidence="16" type="primary">nqrC</name>
    <name evidence="19" type="ORF">EI546_14615</name>
</gene>
<keyword evidence="13 16" id="KW-0830">Ubiquinone</keyword>
<dbReference type="SMART" id="SM00900">
    <property type="entry name" value="FMN_bind"/>
    <property type="match status" value="1"/>
</dbReference>
<dbReference type="EMBL" id="CP034951">
    <property type="protein sequence ID" value="QAA82875.1"/>
    <property type="molecule type" value="Genomic_DNA"/>
</dbReference>
<keyword evidence="15 16" id="KW-0739">Sodium transport</keyword>
<dbReference type="InterPro" id="IPR010204">
    <property type="entry name" value="NqrC"/>
</dbReference>
<keyword evidence="11 16" id="KW-0915">Sodium</keyword>
<dbReference type="Pfam" id="PF04205">
    <property type="entry name" value="FMN_bind"/>
    <property type="match status" value="1"/>
</dbReference>
<evidence type="ECO:0000256" key="15">
    <source>
        <dbReference type="ARBA" id="ARBA00023201"/>
    </source>
</evidence>
<evidence type="ECO:0000256" key="11">
    <source>
        <dbReference type="ARBA" id="ARBA00023053"/>
    </source>
</evidence>
<dbReference type="PANTHER" id="PTHR37838:SF1">
    <property type="entry name" value="NA(+)-TRANSLOCATING NADH-QUINONE REDUCTASE SUBUNIT C"/>
    <property type="match status" value="1"/>
</dbReference>
<dbReference type="NCBIfam" id="TIGR01938">
    <property type="entry name" value="nqrC"/>
    <property type="match status" value="1"/>
</dbReference>
<evidence type="ECO:0000256" key="5">
    <source>
        <dbReference type="ARBA" id="ARBA00022630"/>
    </source>
</evidence>
<comment type="catalytic activity">
    <reaction evidence="16">
        <text>a ubiquinone + n Na(+)(in) + NADH + H(+) = a ubiquinol + n Na(+)(out) + NAD(+)</text>
        <dbReference type="Rhea" id="RHEA:47748"/>
        <dbReference type="Rhea" id="RHEA-COMP:9565"/>
        <dbReference type="Rhea" id="RHEA-COMP:9566"/>
        <dbReference type="ChEBI" id="CHEBI:15378"/>
        <dbReference type="ChEBI" id="CHEBI:16389"/>
        <dbReference type="ChEBI" id="CHEBI:17976"/>
        <dbReference type="ChEBI" id="CHEBI:29101"/>
        <dbReference type="ChEBI" id="CHEBI:57540"/>
        <dbReference type="ChEBI" id="CHEBI:57945"/>
        <dbReference type="EC" id="7.2.1.1"/>
    </reaction>
</comment>
<keyword evidence="5 16" id="KW-0285">Flavoprotein</keyword>
<name>A0A410G6R8_9FLAO</name>
<accession>A0A410G6R8</accession>
<dbReference type="PANTHER" id="PTHR37838">
    <property type="entry name" value="NA(+)-TRANSLOCATING NADH-QUINONE REDUCTASE SUBUNIT C"/>
    <property type="match status" value="1"/>
</dbReference>
<keyword evidence="3" id="KW-0997">Cell inner membrane</keyword>
<comment type="subcellular location">
    <subcellularLocation>
        <location evidence="16">Cell membrane</location>
        <topology evidence="16">Single-pass membrane protein</topology>
    </subcellularLocation>
</comment>
<protein>
    <recommendedName>
        <fullName evidence="16">Na(+)-translocating NADH-quinone reductase subunit C</fullName>
        <shortName evidence="16">Na(+)-NQR subunit C</shortName>
        <shortName evidence="16">Na(+)-translocating NQR subunit C</shortName>
        <ecNumber evidence="16">7.2.1.1</ecNumber>
    </recommendedName>
    <alternativeName>
        <fullName evidence="16">NQR complex subunit C</fullName>
    </alternativeName>
    <alternativeName>
        <fullName evidence="16">NQR-1 subunit C</fullName>
    </alternativeName>
</protein>
<sequence length="272" mass="30171">MAKFTDKNSYTILFAVIMVLVVGSLLAGVAQGLSGRIAENQRFEKQQNILYAMGVNTNEGTSDVSFIPATEVEPAFHKYITHQLVIQGDKVTEDPEAYLIDIKKEEHMAKEDPNYVRRLPLFVGEKDGNTLYIIPMRGKGLWDAIWGFVSVDTDFVVHGVYFDHAGETPGLGANIKERYFMDDFQGEEIMSGDVFKGIDVAKGNNDPTNKRKDDQRVDALAGATITGDGVTAMIKKDVGLYIPYLKKLKNESQKTEVPNAVQDTVEPTDSIQ</sequence>
<dbReference type="InterPro" id="IPR007329">
    <property type="entry name" value="FMN-bd"/>
</dbReference>
<reference evidence="19 20" key="1">
    <citation type="submission" date="2019-01" db="EMBL/GenBank/DDBJ databases">
        <title>Complete genome sequencing of Aequorivita sp. H23M31.</title>
        <authorList>
            <person name="Bae J.-W."/>
        </authorList>
    </citation>
    <scope>NUCLEOTIDE SEQUENCE [LARGE SCALE GENOMIC DNA]</scope>
    <source>
        <strain evidence="19 20">H23M31</strain>
    </source>
</reference>
<dbReference type="AlphaFoldDB" id="A0A410G6R8"/>
<comment type="similarity">
    <text evidence="16">Belongs to the NqrC family.</text>
</comment>
<evidence type="ECO:0000256" key="6">
    <source>
        <dbReference type="ARBA" id="ARBA00022643"/>
    </source>
</evidence>
<evidence type="ECO:0000256" key="12">
    <source>
        <dbReference type="ARBA" id="ARBA00023065"/>
    </source>
</evidence>
<feature type="transmembrane region" description="Helical" evidence="16">
    <location>
        <begin position="12"/>
        <end position="33"/>
    </location>
</feature>
<evidence type="ECO:0000256" key="4">
    <source>
        <dbReference type="ARBA" id="ARBA00022553"/>
    </source>
</evidence>
<evidence type="ECO:0000259" key="18">
    <source>
        <dbReference type="SMART" id="SM00900"/>
    </source>
</evidence>
<feature type="compositionally biased region" description="Polar residues" evidence="17">
    <location>
        <begin position="261"/>
        <end position="272"/>
    </location>
</feature>
<dbReference type="RefSeq" id="WP_128251239.1">
    <property type="nucleotide sequence ID" value="NZ_CP034951.1"/>
</dbReference>
<evidence type="ECO:0000256" key="2">
    <source>
        <dbReference type="ARBA" id="ARBA00022475"/>
    </source>
</evidence>
<feature type="modified residue" description="FMN phosphoryl threonine" evidence="16">
    <location>
        <position position="224"/>
    </location>
</feature>
<dbReference type="GO" id="GO:0005886">
    <property type="term" value="C:plasma membrane"/>
    <property type="evidence" value="ECO:0007669"/>
    <property type="project" value="UniProtKB-SubCell"/>
</dbReference>
<keyword evidence="4 16" id="KW-0597">Phosphoprotein</keyword>
<feature type="domain" description="FMN-binding" evidence="18">
    <location>
        <begin position="140"/>
        <end position="241"/>
    </location>
</feature>
<comment type="subunit">
    <text evidence="16">Composed of six subunits; NqrA, NqrB, NqrC, NqrD, NqrE and NqrF.</text>
</comment>
<keyword evidence="14 16" id="KW-0472">Membrane</keyword>
<dbReference type="GO" id="GO:0010181">
    <property type="term" value="F:FMN binding"/>
    <property type="evidence" value="ECO:0007669"/>
    <property type="project" value="UniProtKB-UniRule"/>
</dbReference>
<evidence type="ECO:0000256" key="13">
    <source>
        <dbReference type="ARBA" id="ARBA00023075"/>
    </source>
</evidence>
<proteinExistence type="inferred from homology"/>
<evidence type="ECO:0000256" key="1">
    <source>
        <dbReference type="ARBA" id="ARBA00022448"/>
    </source>
</evidence>
<evidence type="ECO:0000256" key="3">
    <source>
        <dbReference type="ARBA" id="ARBA00022519"/>
    </source>
</evidence>
<evidence type="ECO:0000313" key="19">
    <source>
        <dbReference type="EMBL" id="QAA82875.1"/>
    </source>
</evidence>
<evidence type="ECO:0000256" key="16">
    <source>
        <dbReference type="HAMAP-Rule" id="MF_00427"/>
    </source>
</evidence>
<dbReference type="GO" id="GO:0016655">
    <property type="term" value="F:oxidoreductase activity, acting on NAD(P)H, quinone or similar compound as acceptor"/>
    <property type="evidence" value="ECO:0007669"/>
    <property type="project" value="UniProtKB-UniRule"/>
</dbReference>
<keyword evidence="20" id="KW-1185">Reference proteome</keyword>
<dbReference type="Proteomes" id="UP000285517">
    <property type="component" value="Chromosome"/>
</dbReference>
<evidence type="ECO:0000313" key="20">
    <source>
        <dbReference type="Proteomes" id="UP000285517"/>
    </source>
</evidence>
<feature type="region of interest" description="Disordered" evidence="17">
    <location>
        <begin position="251"/>
        <end position="272"/>
    </location>
</feature>
<evidence type="ECO:0000256" key="14">
    <source>
        <dbReference type="ARBA" id="ARBA00023136"/>
    </source>
</evidence>
<keyword evidence="1 16" id="KW-0813">Transport</keyword>
<dbReference type="KEGG" id="aev:EI546_14615"/>
<comment type="function">
    <text evidence="16">NQR complex catalyzes the reduction of ubiquinone-1 to ubiquinol by two successive reactions, coupled with the transport of Na(+) ions from the cytoplasm to the periplasm. NqrA to NqrE are probably involved in the second step, the conversion of ubisemiquinone to ubiquinol.</text>
</comment>
<keyword evidence="9 16" id="KW-1133">Transmembrane helix</keyword>
<evidence type="ECO:0000256" key="17">
    <source>
        <dbReference type="SAM" id="MobiDB-lite"/>
    </source>
</evidence>
<keyword evidence="7 16" id="KW-0812">Transmembrane</keyword>
<comment type="caution">
    <text evidence="16">Lacks conserved residue(s) required for the propagation of feature annotation.</text>
</comment>
<evidence type="ECO:0000256" key="9">
    <source>
        <dbReference type="ARBA" id="ARBA00022989"/>
    </source>
</evidence>
<dbReference type="GO" id="GO:0006814">
    <property type="term" value="P:sodium ion transport"/>
    <property type="evidence" value="ECO:0007669"/>
    <property type="project" value="UniProtKB-UniRule"/>
</dbReference>
<dbReference type="OrthoDB" id="9813828at2"/>
<evidence type="ECO:0000256" key="10">
    <source>
        <dbReference type="ARBA" id="ARBA00023027"/>
    </source>
</evidence>
<keyword evidence="8 16" id="KW-1278">Translocase</keyword>